<gene>
    <name evidence="1" type="ORF">QU38_00310</name>
</gene>
<dbReference type="Proteomes" id="UP000032274">
    <property type="component" value="Unassembled WGS sequence"/>
</dbReference>
<accession>A0AA40JQW7</accession>
<feature type="non-terminal residue" evidence="1">
    <location>
        <position position="130"/>
    </location>
</feature>
<sequence length="130" mass="14506">LKRRPVADVEMEMRSARAPGLAEAADRRAATHALPGPHLHTARLQMRVMRIDAGRDPQDDEIAVQRPRGEVVRHLLRRERLAVGNAVARIDHHAVAHREHVAAIADPVRIHGRGRRRVRAADRVIAGVQP</sequence>
<protein>
    <submittedName>
        <fullName evidence="1">Uncharacterized protein</fullName>
    </submittedName>
</protein>
<evidence type="ECO:0000313" key="2">
    <source>
        <dbReference type="Proteomes" id="UP000032274"/>
    </source>
</evidence>
<reference evidence="1 2" key="1">
    <citation type="submission" date="2015-01" db="EMBL/GenBank/DDBJ databases">
        <title>Characterization of Swiss Staphylococcus aureus strains involved in food poisoning.</title>
        <authorList>
            <person name="Crovadore J."/>
            <person name="Chablais R."/>
            <person name="Tonacini J."/>
            <person name="Schnyder B."/>
            <person name="Lefort F."/>
        </authorList>
    </citation>
    <scope>NUCLEOTIDE SEQUENCE [LARGE SCALE GENOMIC DNA]</scope>
    <source>
        <strain evidence="1 2">SA-120</strain>
    </source>
</reference>
<dbReference type="AlphaFoldDB" id="A0AA40JQW7"/>
<name>A0AA40JQW7_STAAU</name>
<organism evidence="1 2">
    <name type="scientific">Staphylococcus aureus</name>
    <dbReference type="NCBI Taxonomy" id="1280"/>
    <lineage>
        <taxon>Bacteria</taxon>
        <taxon>Bacillati</taxon>
        <taxon>Bacillota</taxon>
        <taxon>Bacilli</taxon>
        <taxon>Bacillales</taxon>
        <taxon>Staphylococcaceae</taxon>
        <taxon>Staphylococcus</taxon>
    </lineage>
</organism>
<dbReference type="EMBL" id="JXIG01000073">
    <property type="protein sequence ID" value="KIU01694.1"/>
    <property type="molecule type" value="Genomic_DNA"/>
</dbReference>
<evidence type="ECO:0000313" key="1">
    <source>
        <dbReference type="EMBL" id="KIU01694.1"/>
    </source>
</evidence>
<feature type="non-terminal residue" evidence="1">
    <location>
        <position position="1"/>
    </location>
</feature>
<proteinExistence type="predicted"/>
<comment type="caution">
    <text evidence="1">The sequence shown here is derived from an EMBL/GenBank/DDBJ whole genome shotgun (WGS) entry which is preliminary data.</text>
</comment>